<dbReference type="GO" id="GO:0006508">
    <property type="term" value="P:proteolysis"/>
    <property type="evidence" value="ECO:0007669"/>
    <property type="project" value="UniProtKB-KW"/>
</dbReference>
<feature type="domain" description="Adaptor protein ClpS core" evidence="1">
    <location>
        <begin position="59"/>
        <end position="130"/>
    </location>
</feature>
<dbReference type="InterPro" id="IPR022935">
    <property type="entry name" value="ClpS"/>
</dbReference>
<evidence type="ECO:0000313" key="3">
    <source>
        <dbReference type="Proteomes" id="UP000536179"/>
    </source>
</evidence>
<dbReference type="Pfam" id="PF02617">
    <property type="entry name" value="ClpS"/>
    <property type="match status" value="1"/>
</dbReference>
<organism evidence="2 3">
    <name type="scientific">Aporhodopirellula rubra</name>
    <dbReference type="NCBI Taxonomy" id="980271"/>
    <lineage>
        <taxon>Bacteria</taxon>
        <taxon>Pseudomonadati</taxon>
        <taxon>Planctomycetota</taxon>
        <taxon>Planctomycetia</taxon>
        <taxon>Pirellulales</taxon>
        <taxon>Pirellulaceae</taxon>
        <taxon>Aporhodopirellula</taxon>
    </lineage>
</organism>
<dbReference type="GO" id="GO:0008233">
    <property type="term" value="F:peptidase activity"/>
    <property type="evidence" value="ECO:0007669"/>
    <property type="project" value="UniProtKB-KW"/>
</dbReference>
<dbReference type="InterPro" id="IPR003769">
    <property type="entry name" value="ClpS_core"/>
</dbReference>
<keyword evidence="3" id="KW-1185">Reference proteome</keyword>
<dbReference type="InterPro" id="IPR014719">
    <property type="entry name" value="Ribosomal_bL12_C/ClpS-like"/>
</dbReference>
<name>A0A7W5DWW2_9BACT</name>
<proteinExistence type="predicted"/>
<dbReference type="PANTHER" id="PTHR33473:SF17">
    <property type="entry name" value="ATP-DEPENDENT CLP PROTEASE ADAPTER PROTEIN CLPS1, CHLOROPLASTIC"/>
    <property type="match status" value="1"/>
</dbReference>
<dbReference type="EMBL" id="JACHXU010000004">
    <property type="protein sequence ID" value="MBB3205662.1"/>
    <property type="molecule type" value="Genomic_DNA"/>
</dbReference>
<keyword evidence="2" id="KW-0378">Hydrolase</keyword>
<dbReference type="PANTHER" id="PTHR33473">
    <property type="entry name" value="ATP-DEPENDENT CLP PROTEASE ADAPTER PROTEIN CLPS1, CHLOROPLASTIC"/>
    <property type="match status" value="1"/>
</dbReference>
<reference evidence="2 3" key="1">
    <citation type="submission" date="2020-08" db="EMBL/GenBank/DDBJ databases">
        <title>Genomic Encyclopedia of Type Strains, Phase III (KMG-III): the genomes of soil and plant-associated and newly described type strains.</title>
        <authorList>
            <person name="Whitman W."/>
        </authorList>
    </citation>
    <scope>NUCLEOTIDE SEQUENCE [LARGE SCALE GENOMIC DNA]</scope>
    <source>
        <strain evidence="2 3">CECT 8075</strain>
    </source>
</reference>
<dbReference type="Gene3D" id="3.30.1390.10">
    <property type="match status" value="1"/>
</dbReference>
<sequence length="149" mass="17010">MNRIKQEAVRTENLLICSEPIRRTPGTMSNEESMFDEVVAVAVAEPETQHDQRQGTKPKRQPPYHVILWDDTDHSFDYVIMMMKRLFRMPIEKGFQVAKEVDSSGRAICMTTTLELAELKRDQIHAFGKDELLPRCKGSMSATIEPAEG</sequence>
<dbReference type="GO" id="GO:0030163">
    <property type="term" value="P:protein catabolic process"/>
    <property type="evidence" value="ECO:0007669"/>
    <property type="project" value="InterPro"/>
</dbReference>
<accession>A0A7W5DWW2</accession>
<dbReference type="RefSeq" id="WP_315854478.1">
    <property type="nucleotide sequence ID" value="NZ_JACHXU010000004.1"/>
</dbReference>
<gene>
    <name evidence="2" type="ORF">FHS27_001466</name>
</gene>
<dbReference type="Proteomes" id="UP000536179">
    <property type="component" value="Unassembled WGS sequence"/>
</dbReference>
<keyword evidence="2" id="KW-0645">Protease</keyword>
<protein>
    <submittedName>
        <fullName evidence="2">ATP-dependent Clp protease adaptor protein ClpS</fullName>
    </submittedName>
</protein>
<dbReference type="SUPFAM" id="SSF54736">
    <property type="entry name" value="ClpS-like"/>
    <property type="match status" value="1"/>
</dbReference>
<comment type="caution">
    <text evidence="2">The sequence shown here is derived from an EMBL/GenBank/DDBJ whole genome shotgun (WGS) entry which is preliminary data.</text>
</comment>
<evidence type="ECO:0000313" key="2">
    <source>
        <dbReference type="EMBL" id="MBB3205662.1"/>
    </source>
</evidence>
<dbReference type="AlphaFoldDB" id="A0A7W5DWW2"/>
<evidence type="ECO:0000259" key="1">
    <source>
        <dbReference type="Pfam" id="PF02617"/>
    </source>
</evidence>